<sequence>MMTLSLTNTTNHMKTLQWFLTLAVATTTHQLKANNNDICDTRLFKQLVNAEKSGIERPALKPSKSLNFLISEYEILCPMQVERDFNGDNQIDWVGIIKQNGQFHLSAYLSGKNQYRLVQIKQYKTLPNNQYLEAYTEKKLRESTGVIGFAAGVKYAVVENKLGNENSVAYIWNGKTLEKLAEFKFVPNF</sequence>
<protein>
    <submittedName>
        <fullName evidence="1">Uncharacterized protein</fullName>
    </submittedName>
</protein>
<proteinExistence type="predicted"/>
<name>A0A545UA97_9GAMM</name>
<dbReference type="RefSeq" id="WP_142932317.1">
    <property type="nucleotide sequence ID" value="NZ_ML660166.1"/>
</dbReference>
<evidence type="ECO:0000313" key="2">
    <source>
        <dbReference type="Proteomes" id="UP000315439"/>
    </source>
</evidence>
<organism evidence="1 2">
    <name type="scientific">Aliikangiella coralliicola</name>
    <dbReference type="NCBI Taxonomy" id="2592383"/>
    <lineage>
        <taxon>Bacteria</taxon>
        <taxon>Pseudomonadati</taxon>
        <taxon>Pseudomonadota</taxon>
        <taxon>Gammaproteobacteria</taxon>
        <taxon>Oceanospirillales</taxon>
        <taxon>Pleioneaceae</taxon>
        <taxon>Aliikangiella</taxon>
    </lineage>
</organism>
<gene>
    <name evidence="1" type="ORF">FLL46_15860</name>
</gene>
<dbReference type="OrthoDB" id="9848699at2"/>
<reference evidence="1 2" key="1">
    <citation type="submission" date="2019-07" db="EMBL/GenBank/DDBJ databases">
        <title>Draft genome for Aliikangiella sp. M105.</title>
        <authorList>
            <person name="Wang G."/>
        </authorList>
    </citation>
    <scope>NUCLEOTIDE SEQUENCE [LARGE SCALE GENOMIC DNA]</scope>
    <source>
        <strain evidence="1 2">M105</strain>
    </source>
</reference>
<evidence type="ECO:0000313" key="1">
    <source>
        <dbReference type="EMBL" id="TQV86394.1"/>
    </source>
</evidence>
<dbReference type="Proteomes" id="UP000315439">
    <property type="component" value="Unassembled WGS sequence"/>
</dbReference>
<accession>A0A545UA97</accession>
<dbReference type="AlphaFoldDB" id="A0A545UA97"/>
<dbReference type="EMBL" id="VIKS01000010">
    <property type="protein sequence ID" value="TQV86394.1"/>
    <property type="molecule type" value="Genomic_DNA"/>
</dbReference>
<keyword evidence="2" id="KW-1185">Reference proteome</keyword>
<comment type="caution">
    <text evidence="1">The sequence shown here is derived from an EMBL/GenBank/DDBJ whole genome shotgun (WGS) entry which is preliminary data.</text>
</comment>